<dbReference type="Gene3D" id="3.40.190.10">
    <property type="entry name" value="Periplasmic binding protein-like II"/>
    <property type="match status" value="1"/>
</dbReference>
<name>A0A419SQK7_9BACL</name>
<sequence length="301" mass="33158">MMIKKSYKLITALLASVMLLTACGGGGQGAKDGDTIAVGSRNNTESIILSHIIGQMIDAKTDLNVVYRENMGGSNVVWNAITSDNIQVIPDYTGTIVANYYQAEPGNADETLAMVKEFVAEDGLTALEPFGFNNTYTLALYEDKAEELGVVTFSDFAEHAKDFTFGAVFEFIDRPDGLPGFSKEYGIEFKEVKGMDHGMMYRAIDSGEVDVINSYTTDGQLTEYDLRVLEDDKSFFPPYHALPLVRQDTLEAHPELEEVLLQLAGKINEETMQKMNGQVDNDGERVDAVAKRFLTEAGLIE</sequence>
<dbReference type="Gene3D" id="3.40.190.120">
    <property type="entry name" value="Osmoprotection protein (prox), domain 2"/>
    <property type="match status" value="1"/>
</dbReference>
<dbReference type="OrthoDB" id="9801163at2"/>
<dbReference type="InterPro" id="IPR007210">
    <property type="entry name" value="ABC_Gly_betaine_transp_sub-bd"/>
</dbReference>
<proteinExistence type="predicted"/>
<dbReference type="EMBL" id="MCHY01000002">
    <property type="protein sequence ID" value="RKD26770.1"/>
    <property type="molecule type" value="Genomic_DNA"/>
</dbReference>
<dbReference type="SUPFAM" id="SSF53850">
    <property type="entry name" value="Periplasmic binding protein-like II"/>
    <property type="match status" value="1"/>
</dbReference>
<dbReference type="Proteomes" id="UP000284219">
    <property type="component" value="Unassembled WGS sequence"/>
</dbReference>
<reference evidence="3 4" key="1">
    <citation type="submission" date="2016-08" db="EMBL/GenBank/DDBJ databases">
        <title>Novel Firmicute Genomes.</title>
        <authorList>
            <person name="Poppleton D.I."/>
            <person name="Gribaldo S."/>
        </authorList>
    </citation>
    <scope>NUCLEOTIDE SEQUENCE [LARGE SCALE GENOMIC DNA]</scope>
    <source>
        <strain evidence="3 4">RAOx-1</strain>
    </source>
</reference>
<evidence type="ECO:0000259" key="2">
    <source>
        <dbReference type="Pfam" id="PF04069"/>
    </source>
</evidence>
<evidence type="ECO:0000313" key="4">
    <source>
        <dbReference type="Proteomes" id="UP000284219"/>
    </source>
</evidence>
<keyword evidence="4" id="KW-1185">Reference proteome</keyword>
<keyword evidence="1" id="KW-0732">Signal</keyword>
<evidence type="ECO:0000256" key="1">
    <source>
        <dbReference type="SAM" id="SignalP"/>
    </source>
</evidence>
<dbReference type="Pfam" id="PF04069">
    <property type="entry name" value="OpuAC"/>
    <property type="match status" value="1"/>
</dbReference>
<feature type="domain" description="ABC-type glycine betaine transport system substrate-binding" evidence="2">
    <location>
        <begin position="34"/>
        <end position="296"/>
    </location>
</feature>
<feature type="signal peptide" evidence="1">
    <location>
        <begin position="1"/>
        <end position="24"/>
    </location>
</feature>
<accession>A0A419SQK7</accession>
<dbReference type="PROSITE" id="PS51257">
    <property type="entry name" value="PROKAR_LIPOPROTEIN"/>
    <property type="match status" value="1"/>
</dbReference>
<feature type="chain" id="PRO_5039342723" evidence="1">
    <location>
        <begin position="25"/>
        <end position="301"/>
    </location>
</feature>
<dbReference type="GO" id="GO:0043190">
    <property type="term" value="C:ATP-binding cassette (ABC) transporter complex"/>
    <property type="evidence" value="ECO:0007669"/>
    <property type="project" value="InterPro"/>
</dbReference>
<dbReference type="GO" id="GO:0022857">
    <property type="term" value="F:transmembrane transporter activity"/>
    <property type="evidence" value="ECO:0007669"/>
    <property type="project" value="InterPro"/>
</dbReference>
<gene>
    <name evidence="3" type="ORF">BEP19_16350</name>
</gene>
<protein>
    <submittedName>
        <fullName evidence="3">Glycine/betaine ABC transporter substrate-binding protein</fullName>
    </submittedName>
</protein>
<comment type="caution">
    <text evidence="3">The sequence shown here is derived from an EMBL/GenBank/DDBJ whole genome shotgun (WGS) entry which is preliminary data.</text>
</comment>
<evidence type="ECO:0000313" key="3">
    <source>
        <dbReference type="EMBL" id="RKD26770.1"/>
    </source>
</evidence>
<organism evidence="3 4">
    <name type="scientific">Ammoniphilus oxalaticus</name>
    <dbReference type="NCBI Taxonomy" id="66863"/>
    <lineage>
        <taxon>Bacteria</taxon>
        <taxon>Bacillati</taxon>
        <taxon>Bacillota</taxon>
        <taxon>Bacilli</taxon>
        <taxon>Bacillales</taxon>
        <taxon>Paenibacillaceae</taxon>
        <taxon>Aneurinibacillus group</taxon>
        <taxon>Ammoniphilus</taxon>
    </lineage>
</organism>
<dbReference type="AlphaFoldDB" id="A0A419SQK7"/>